<evidence type="ECO:0000256" key="2">
    <source>
        <dbReference type="ARBA" id="ARBA00011575"/>
    </source>
</evidence>
<evidence type="ECO:0000256" key="7">
    <source>
        <dbReference type="ARBA" id="ARBA00025634"/>
    </source>
</evidence>
<comment type="caution">
    <text evidence="11">The sequence shown here is derived from an EMBL/GenBank/DDBJ whole genome shotgun (WGS) entry which is preliminary data.</text>
</comment>
<keyword evidence="12" id="KW-1185">Reference proteome</keyword>
<name>A0ABQ0B2M1_9FIRM</name>
<feature type="domain" description="Chorismate-utilising enzyme C-terminal" evidence="9">
    <location>
        <begin position="232"/>
        <end position="485"/>
    </location>
</feature>
<dbReference type="Pfam" id="PF00425">
    <property type="entry name" value="Chorismate_bind"/>
    <property type="match status" value="1"/>
</dbReference>
<dbReference type="SUPFAM" id="SSF56322">
    <property type="entry name" value="ADC synthase"/>
    <property type="match status" value="1"/>
</dbReference>
<dbReference type="Gene3D" id="3.60.120.10">
    <property type="entry name" value="Anthranilate synthase"/>
    <property type="match status" value="1"/>
</dbReference>
<evidence type="ECO:0000313" key="11">
    <source>
        <dbReference type="EMBL" id="GAA6270527.1"/>
    </source>
</evidence>
<dbReference type="InterPro" id="IPR019999">
    <property type="entry name" value="Anth_synth_I-like"/>
</dbReference>
<gene>
    <name evidence="11" type="primary">trpE</name>
    <name evidence="11" type="ORF">F130042H8_35870</name>
</gene>
<comment type="cofactor">
    <cofactor evidence="1">
        <name>Mg(2+)</name>
        <dbReference type="ChEBI" id="CHEBI:18420"/>
    </cofactor>
</comment>
<organism evidence="11 12">
    <name type="scientific">Enterocloster alcoholdehydrogenati</name>
    <dbReference type="NCBI Taxonomy" id="2547410"/>
    <lineage>
        <taxon>Bacteria</taxon>
        <taxon>Bacillati</taxon>
        <taxon>Bacillota</taxon>
        <taxon>Clostridia</taxon>
        <taxon>Lachnospirales</taxon>
        <taxon>Lachnospiraceae</taxon>
        <taxon>Enterocloster</taxon>
    </lineage>
</organism>
<comment type="function">
    <text evidence="7">Part of a heterotetrameric complex that catalyzes the two-step biosynthesis of anthranilate, an intermediate in the biosynthesis of L-tryptophan. In the first step, the glutamine-binding beta subunit (TrpG) of anthranilate synthase (AS) provides the glutamine amidotransferase activity which generates ammonia as a substrate that, along with chorismate, is used in the second step, catalyzed by the large alpha subunit of AS (TrpE) to produce anthranilate. In the absence of TrpG, TrpE can synthesize anthranilate directly from chorismate and high concentrations of ammonia.</text>
</comment>
<dbReference type="EMBL" id="BAABXL010000001">
    <property type="protein sequence ID" value="GAA6270527.1"/>
    <property type="molecule type" value="Genomic_DNA"/>
</dbReference>
<keyword evidence="4" id="KW-0479">Metal-binding</keyword>
<evidence type="ECO:0000313" key="12">
    <source>
        <dbReference type="Proteomes" id="UP001600894"/>
    </source>
</evidence>
<keyword evidence="6" id="KW-0456">Lyase</keyword>
<reference evidence="11 12" key="1">
    <citation type="submission" date="2024-04" db="EMBL/GenBank/DDBJ databases">
        <title>Defined microbial consortia suppress multidrug-resistant proinflammatory Enterobacteriaceae via ecological control.</title>
        <authorList>
            <person name="Furuichi M."/>
            <person name="Kawaguchi T."/>
            <person name="Pust M."/>
            <person name="Yasuma K."/>
            <person name="Plichta D."/>
            <person name="Hasegawa N."/>
            <person name="Ohya T."/>
            <person name="Bhattarai S."/>
            <person name="Sasajima S."/>
            <person name="Aoto Y."/>
            <person name="Tuganbaev T."/>
            <person name="Yaginuma M."/>
            <person name="Ueda M."/>
            <person name="Okahashi N."/>
            <person name="Amafuji K."/>
            <person name="Kiridooshi Y."/>
            <person name="Sugita K."/>
            <person name="Strazar M."/>
            <person name="Skelly A."/>
            <person name="Suda W."/>
            <person name="Hattori M."/>
            <person name="Nakamoto N."/>
            <person name="Caballero S."/>
            <person name="Norman J."/>
            <person name="Olle B."/>
            <person name="Tanoue T."/>
            <person name="Arita M."/>
            <person name="Bucci V."/>
            <person name="Atarashi K."/>
            <person name="Xavier R."/>
            <person name="Honda K."/>
        </authorList>
    </citation>
    <scope>NUCLEOTIDE SEQUENCE [LARGE SCALE GENOMIC DNA]</scope>
    <source>
        <strain evidence="12">f13</strain>
    </source>
</reference>
<protein>
    <recommendedName>
        <fullName evidence="3">Anthranilate synthase component 1</fullName>
    </recommendedName>
</protein>
<evidence type="ECO:0000259" key="9">
    <source>
        <dbReference type="Pfam" id="PF00425"/>
    </source>
</evidence>
<dbReference type="PRINTS" id="PR00095">
    <property type="entry name" value="ANTSNTHASEI"/>
</dbReference>
<dbReference type="PANTHER" id="PTHR11236:SF48">
    <property type="entry name" value="ISOCHORISMATE SYNTHASE MENF"/>
    <property type="match status" value="1"/>
</dbReference>
<dbReference type="RefSeq" id="WP_176255279.1">
    <property type="nucleotide sequence ID" value="NZ_BAABXL010000001.1"/>
</dbReference>
<dbReference type="Proteomes" id="UP001600894">
    <property type="component" value="Unassembled WGS sequence"/>
</dbReference>
<evidence type="ECO:0000256" key="4">
    <source>
        <dbReference type="ARBA" id="ARBA00022723"/>
    </source>
</evidence>
<dbReference type="InterPro" id="IPR015890">
    <property type="entry name" value="Chorismate_C"/>
</dbReference>
<feature type="domain" description="Anthranilate synthase component I N-terminal" evidence="10">
    <location>
        <begin position="28"/>
        <end position="168"/>
    </location>
</feature>
<evidence type="ECO:0000256" key="8">
    <source>
        <dbReference type="ARBA" id="ARBA00047683"/>
    </source>
</evidence>
<keyword evidence="5" id="KW-0460">Magnesium</keyword>
<dbReference type="InterPro" id="IPR005801">
    <property type="entry name" value="ADC_synthase"/>
</dbReference>
<evidence type="ECO:0000256" key="6">
    <source>
        <dbReference type="ARBA" id="ARBA00023239"/>
    </source>
</evidence>
<dbReference type="Pfam" id="PF04715">
    <property type="entry name" value="Anth_synt_I_N"/>
    <property type="match status" value="1"/>
</dbReference>
<comment type="subunit">
    <text evidence="2">Heterotetramer consisting of two non-identical subunits: a beta subunit (TrpG) and a large alpha subunit (TrpE).</text>
</comment>
<dbReference type="InterPro" id="IPR006805">
    <property type="entry name" value="Anth_synth_I_N"/>
</dbReference>
<dbReference type="PANTHER" id="PTHR11236">
    <property type="entry name" value="AMINOBENZOATE/ANTHRANILATE SYNTHASE"/>
    <property type="match status" value="1"/>
</dbReference>
<evidence type="ECO:0000256" key="5">
    <source>
        <dbReference type="ARBA" id="ARBA00022842"/>
    </source>
</evidence>
<comment type="catalytic activity">
    <reaction evidence="8">
        <text>chorismate + L-glutamine = anthranilate + pyruvate + L-glutamate + H(+)</text>
        <dbReference type="Rhea" id="RHEA:21732"/>
        <dbReference type="ChEBI" id="CHEBI:15361"/>
        <dbReference type="ChEBI" id="CHEBI:15378"/>
        <dbReference type="ChEBI" id="CHEBI:16567"/>
        <dbReference type="ChEBI" id="CHEBI:29748"/>
        <dbReference type="ChEBI" id="CHEBI:29985"/>
        <dbReference type="ChEBI" id="CHEBI:58359"/>
        <dbReference type="EC" id="4.1.3.27"/>
    </reaction>
</comment>
<proteinExistence type="predicted"/>
<evidence type="ECO:0000256" key="1">
    <source>
        <dbReference type="ARBA" id="ARBA00001946"/>
    </source>
</evidence>
<evidence type="ECO:0000256" key="3">
    <source>
        <dbReference type="ARBA" id="ARBA00020653"/>
    </source>
</evidence>
<evidence type="ECO:0000259" key="10">
    <source>
        <dbReference type="Pfam" id="PF04715"/>
    </source>
</evidence>
<accession>A0ABQ0B2M1</accession>
<sequence length="502" mass="55744">MMIPSCEEILKLAADYDRIPICREVFADMVTPITLLRRLAERSKEYFLLESVEGGEKWGRYSFLGFNPILRVTLKEGRMVIDSRTEEYPSKTLTTAAPYEELRQILNRFKAPKIQGQPPFAGGFAGYFSYAMIGYAEPVLKISRGNGADMELMLFDQVIAYDHLKQKISIVMNIKTGRRTAEPSFPFAEYLMEEYGNACRRIQETIALIRDQTPPAPQSAGRASAFSCNVSKEEYCRMVEKTREYIRDGDIFQAVISRQFTASFEGSLLNAYRVLRTTNPSPYMVYMNLGETEIISASPETLVRLKDGRLITFPVAGSRPRGNSPSEDEALETELLADEKELAEHNMLVDLGRNDIGRISSFGTVEVTQYQMIHKYSRIMHICSQVEGKIGEGCDGCSAVEALLPAGTLSGAPKIRACQIIEELEQVPRGIYGGALGYLDLTGNMDTCIAIRMAVKENGSVTVQAGGGIVADSVPEREYEESENKAGAVMQAIMYAGEADDI</sequence>